<dbReference type="RefSeq" id="XP_039592003.1">
    <property type="nucleotide sequence ID" value="XM_039736069.1"/>
</dbReference>
<dbReference type="AlphaFoldDB" id="A0A8X8BPE1"/>
<keyword evidence="12" id="KW-0274">FAD</keyword>
<evidence type="ECO:0000256" key="21">
    <source>
        <dbReference type="ARBA" id="ARBA00047958"/>
    </source>
</evidence>
<sequence length="269" mass="31305">MRSVGQEHTWLYHHLHMELTAGGCEERLRRSLSSLGFEIYPLKVSWYNAVVSANFHLSYPEDTLAFVVLSSPGMFERAFRPFLKSLDLENVRDPIDQCVAHHVTLAIREEFPGQKVDVMYDFEVLPSRKPKFLAQSAAHVAGAAYYYQRRDVTSDPWGEKKMFGVCIHPRYGGWFAVRALLVFPDVTLPEMRPKDPPDCVPSREKRIELLERFNFSWKDWSYRDIIAVEERYSEEQKAYFITAPAERLQLLKRWSHVSAVKSATRWSGE</sequence>
<evidence type="ECO:0000256" key="13">
    <source>
        <dbReference type="ARBA" id="ARBA00022857"/>
    </source>
</evidence>
<organism evidence="24 25">
    <name type="scientific">Polypterus senegalus</name>
    <name type="common">Senegal bichir</name>
    <dbReference type="NCBI Taxonomy" id="55291"/>
    <lineage>
        <taxon>Eukaryota</taxon>
        <taxon>Metazoa</taxon>
        <taxon>Chordata</taxon>
        <taxon>Craniata</taxon>
        <taxon>Vertebrata</taxon>
        <taxon>Euteleostomi</taxon>
        <taxon>Actinopterygii</taxon>
        <taxon>Polypteriformes</taxon>
        <taxon>Polypteridae</taxon>
        <taxon>Polypterus</taxon>
    </lineage>
</organism>
<evidence type="ECO:0000256" key="15">
    <source>
        <dbReference type="ARBA" id="ARBA00023285"/>
    </source>
</evidence>
<accession>A0A8X8BPE1</accession>
<dbReference type="PANTHER" id="PTHR31457">
    <property type="entry name" value="METHYLMALONIC ACIDURIA AND HOMOCYSTINURIA TYPE C PROTEIN"/>
    <property type="match status" value="1"/>
</dbReference>
<keyword evidence="13" id="KW-0521">NADP</keyword>
<evidence type="ECO:0000256" key="4">
    <source>
        <dbReference type="ARBA" id="ARBA00007762"/>
    </source>
</evidence>
<feature type="non-terminal residue" evidence="24">
    <location>
        <position position="269"/>
    </location>
</feature>
<reference evidence="24 25" key="1">
    <citation type="journal article" date="2021" name="Cell">
        <title>Tracing the genetic footprints of vertebrate landing in non-teleost ray-finned fishes.</title>
        <authorList>
            <person name="Bi X."/>
            <person name="Wang K."/>
            <person name="Yang L."/>
            <person name="Pan H."/>
            <person name="Jiang H."/>
            <person name="Wei Q."/>
            <person name="Fang M."/>
            <person name="Yu H."/>
            <person name="Zhu C."/>
            <person name="Cai Y."/>
            <person name="He Y."/>
            <person name="Gan X."/>
            <person name="Zeng H."/>
            <person name="Yu D."/>
            <person name="Zhu Y."/>
            <person name="Jiang H."/>
            <person name="Qiu Q."/>
            <person name="Yang H."/>
            <person name="Zhang Y.E."/>
            <person name="Wang W."/>
            <person name="Zhu M."/>
            <person name="He S."/>
            <person name="Zhang G."/>
        </authorList>
    </citation>
    <scope>NUCLEOTIDE SEQUENCE [LARGE SCALE GENOMIC DNA]</scope>
    <source>
        <strain evidence="24">Bchr_013</strain>
    </source>
</reference>
<comment type="subcellular location">
    <subcellularLocation>
        <location evidence="3">Cytoplasm</location>
    </subcellularLocation>
</comment>
<evidence type="ECO:0000256" key="8">
    <source>
        <dbReference type="ARBA" id="ARBA00022490"/>
    </source>
</evidence>
<evidence type="ECO:0000256" key="18">
    <source>
        <dbReference type="ARBA" id="ARBA00031815"/>
    </source>
</evidence>
<name>A0A8X8BPE1_POLSE</name>
<dbReference type="GeneID" id="120515249"/>
<evidence type="ECO:0000256" key="11">
    <source>
        <dbReference type="ARBA" id="ARBA00022643"/>
    </source>
</evidence>
<keyword evidence="25" id="KW-1185">Reference proteome</keyword>
<protein>
    <recommendedName>
        <fullName evidence="7">Cyanocobalamin reductase / alkylcobalamin dealkylase</fullName>
        <ecNumber evidence="6">1.16.1.6</ecNumber>
        <ecNumber evidence="5">2.5.1.151</ecNumber>
    </recommendedName>
    <alternativeName>
        <fullName evidence="19">Alkylcobalamin:glutathione S-alkyltransferase</fullName>
    </alternativeName>
    <alternativeName>
        <fullName evidence="18">CblC</fullName>
    </alternativeName>
    <alternativeName>
        <fullName evidence="17">Cyanocobalamin reductase (cyanide-eliminating)</fullName>
    </alternativeName>
    <alternativeName>
        <fullName evidence="16">Methylmalonic aciduria and homocystinuria type C protein</fullName>
    </alternativeName>
</protein>
<evidence type="ECO:0000256" key="12">
    <source>
        <dbReference type="ARBA" id="ARBA00022827"/>
    </source>
</evidence>
<evidence type="ECO:0000256" key="22">
    <source>
        <dbReference type="ARBA" id="ARBA00048537"/>
    </source>
</evidence>
<evidence type="ECO:0000313" key="24">
    <source>
        <dbReference type="EMBL" id="KAG2461787.1"/>
    </source>
</evidence>
<dbReference type="Proteomes" id="UP000886611">
    <property type="component" value="Unassembled WGS sequence"/>
</dbReference>
<dbReference type="EMBL" id="JAATIS010004524">
    <property type="protein sequence ID" value="KAG2461787.1"/>
    <property type="molecule type" value="Genomic_DNA"/>
</dbReference>
<keyword evidence="14" id="KW-0560">Oxidoreductase</keyword>
<dbReference type="EC" id="2.5.1.151" evidence="5"/>
<dbReference type="InterPro" id="IPR032037">
    <property type="entry name" value="MMACHC"/>
</dbReference>
<dbReference type="GO" id="GO:0033787">
    <property type="term" value="F:cyanocobalamin reductase (cyanide-eliminating) (NADP+) activity"/>
    <property type="evidence" value="ECO:0007669"/>
    <property type="project" value="UniProtKB-EC"/>
</dbReference>
<evidence type="ECO:0000256" key="3">
    <source>
        <dbReference type="ARBA" id="ARBA00004496"/>
    </source>
</evidence>
<gene>
    <name evidence="24" type="primary">Mmachc</name>
    <name evidence="24" type="ORF">GTO96_0009049</name>
</gene>
<feature type="non-terminal residue" evidence="24">
    <location>
        <position position="1"/>
    </location>
</feature>
<comment type="cofactor">
    <cofactor evidence="1">
        <name>FMN</name>
        <dbReference type="ChEBI" id="CHEBI:58210"/>
    </cofactor>
</comment>
<dbReference type="GO" id="GO:0032451">
    <property type="term" value="F:demethylase activity"/>
    <property type="evidence" value="ECO:0007669"/>
    <property type="project" value="TreeGrafter"/>
</dbReference>
<evidence type="ECO:0000256" key="7">
    <source>
        <dbReference type="ARBA" id="ARBA00014027"/>
    </source>
</evidence>
<dbReference type="GO" id="GO:0009235">
    <property type="term" value="P:cobalamin metabolic process"/>
    <property type="evidence" value="ECO:0007669"/>
    <property type="project" value="TreeGrafter"/>
</dbReference>
<evidence type="ECO:0000256" key="1">
    <source>
        <dbReference type="ARBA" id="ARBA00001917"/>
    </source>
</evidence>
<evidence type="ECO:0000256" key="16">
    <source>
        <dbReference type="ARBA" id="ARBA00031056"/>
    </source>
</evidence>
<evidence type="ECO:0000256" key="5">
    <source>
        <dbReference type="ARBA" id="ARBA00012308"/>
    </source>
</evidence>
<evidence type="ECO:0000313" key="25">
    <source>
        <dbReference type="Proteomes" id="UP000886611"/>
    </source>
</evidence>
<comment type="catalytic activity">
    <reaction evidence="20">
        <text>apo-[alkylcobalamin reductase] + methylcob(III)alamin + glutathione = S-methyl glutathione + cob(I)alamin-[alkylcobalamin reductase] + H(+)</text>
        <dbReference type="Rhea" id="RHEA:63132"/>
        <dbReference type="Rhea" id="RHEA-COMP:14730"/>
        <dbReference type="Rhea" id="RHEA-COMP:14731"/>
        <dbReference type="ChEBI" id="CHEBI:15378"/>
        <dbReference type="ChEBI" id="CHEBI:28115"/>
        <dbReference type="ChEBI" id="CHEBI:57925"/>
        <dbReference type="ChEBI" id="CHEBI:60488"/>
        <dbReference type="ChEBI" id="CHEBI:83228"/>
        <dbReference type="ChEBI" id="CHEBI:141467"/>
        <dbReference type="EC" id="2.5.1.151"/>
    </reaction>
    <physiologicalReaction direction="left-to-right" evidence="20">
        <dbReference type="Rhea" id="RHEA:63133"/>
    </physiologicalReaction>
</comment>
<comment type="similarity">
    <text evidence="4">Belongs to the MMACHC family.</text>
</comment>
<evidence type="ECO:0000256" key="10">
    <source>
        <dbReference type="ARBA" id="ARBA00022630"/>
    </source>
</evidence>
<evidence type="ECO:0000256" key="9">
    <source>
        <dbReference type="ARBA" id="ARBA00022628"/>
    </source>
</evidence>
<keyword evidence="8" id="KW-0963">Cytoplasm</keyword>
<dbReference type="GO" id="GO:0005737">
    <property type="term" value="C:cytoplasm"/>
    <property type="evidence" value="ECO:0007669"/>
    <property type="project" value="UniProtKB-SubCell"/>
</dbReference>
<keyword evidence="15" id="KW-0170">Cobalt</keyword>
<comment type="cofactor">
    <cofactor evidence="2">
        <name>FAD</name>
        <dbReference type="ChEBI" id="CHEBI:57692"/>
    </cofactor>
</comment>
<dbReference type="Pfam" id="PF16690">
    <property type="entry name" value="MMACHC"/>
    <property type="match status" value="1"/>
</dbReference>
<dbReference type="OrthoDB" id="409189at2759"/>
<evidence type="ECO:0000256" key="17">
    <source>
        <dbReference type="ARBA" id="ARBA00031313"/>
    </source>
</evidence>
<comment type="caution">
    <text evidence="24">The sequence shown here is derived from an EMBL/GenBank/DDBJ whole genome shotgun (WGS) entry which is preliminary data.</text>
</comment>
<dbReference type="CDD" id="cd12959">
    <property type="entry name" value="MMACHC-like"/>
    <property type="match status" value="1"/>
</dbReference>
<evidence type="ECO:0000256" key="6">
    <source>
        <dbReference type="ARBA" id="ARBA00012666"/>
    </source>
</evidence>
<keyword evidence="10" id="KW-0285">Flavoprotein</keyword>
<comment type="catalytic activity">
    <reaction evidence="23">
        <text>apo-[alkylcobalamin reductase] + an R-cob(III)alamin + glutathione = cob(I)alamin-[alkylcobalamin reductase] + an S-substituted glutathione + H(+)</text>
        <dbReference type="Rhea" id="RHEA:40719"/>
        <dbReference type="Rhea" id="RHEA-COMP:14730"/>
        <dbReference type="Rhea" id="RHEA-COMP:14731"/>
        <dbReference type="ChEBI" id="CHEBI:15378"/>
        <dbReference type="ChEBI" id="CHEBI:57925"/>
        <dbReference type="ChEBI" id="CHEBI:60488"/>
        <dbReference type="ChEBI" id="CHEBI:83228"/>
        <dbReference type="ChEBI" id="CHEBI:90779"/>
        <dbReference type="ChEBI" id="CHEBI:140785"/>
        <dbReference type="EC" id="2.5.1.151"/>
    </reaction>
    <physiologicalReaction direction="left-to-right" evidence="23">
        <dbReference type="Rhea" id="RHEA:40720"/>
    </physiologicalReaction>
</comment>
<evidence type="ECO:0000256" key="20">
    <source>
        <dbReference type="ARBA" id="ARBA00047294"/>
    </source>
</evidence>
<evidence type="ECO:0000256" key="2">
    <source>
        <dbReference type="ARBA" id="ARBA00001974"/>
    </source>
</evidence>
<keyword evidence="9" id="KW-0846">Cobalamin</keyword>
<dbReference type="EC" id="1.16.1.6" evidence="6"/>
<proteinExistence type="inferred from homology"/>
<dbReference type="PANTHER" id="PTHR31457:SF2">
    <property type="entry name" value="CYANOCOBALAMIN REDUCTASE _ ALKYLCOBALAMIN DEALKYLASE"/>
    <property type="match status" value="1"/>
</dbReference>
<evidence type="ECO:0000256" key="23">
    <source>
        <dbReference type="ARBA" id="ARBA00049505"/>
    </source>
</evidence>
<dbReference type="GO" id="GO:0071949">
    <property type="term" value="F:FAD binding"/>
    <property type="evidence" value="ECO:0007669"/>
    <property type="project" value="TreeGrafter"/>
</dbReference>
<evidence type="ECO:0000256" key="14">
    <source>
        <dbReference type="ARBA" id="ARBA00023002"/>
    </source>
</evidence>
<dbReference type="GO" id="GO:0031419">
    <property type="term" value="F:cobalamin binding"/>
    <property type="evidence" value="ECO:0007669"/>
    <property type="project" value="UniProtKB-KW"/>
</dbReference>
<comment type="catalytic activity">
    <reaction evidence="22">
        <text>apo-[alkylcobalamin reductase] + adenosylcob(III)alamin + glutathione = S-adenosylglutathione + cob(I)alamin-[alkylcobalamin reductase] + H(+)</text>
        <dbReference type="Rhea" id="RHEA:63136"/>
        <dbReference type="Rhea" id="RHEA-COMP:14730"/>
        <dbReference type="Rhea" id="RHEA-COMP:14731"/>
        <dbReference type="ChEBI" id="CHEBI:15378"/>
        <dbReference type="ChEBI" id="CHEBI:18408"/>
        <dbReference type="ChEBI" id="CHEBI:57925"/>
        <dbReference type="ChEBI" id="CHEBI:60488"/>
        <dbReference type="ChEBI" id="CHEBI:83228"/>
        <dbReference type="ChEBI" id="CHEBI:146184"/>
        <dbReference type="EC" id="2.5.1.151"/>
    </reaction>
    <physiologicalReaction direction="left-to-right" evidence="22">
        <dbReference type="Rhea" id="RHEA:63137"/>
    </physiologicalReaction>
</comment>
<evidence type="ECO:0000256" key="19">
    <source>
        <dbReference type="ARBA" id="ARBA00032650"/>
    </source>
</evidence>
<comment type="catalytic activity">
    <reaction evidence="21">
        <text>2 cob(II)alamin-[cyanocobalamin reductase] + 2 hydrogen cyanide + NADP(+) = 2 cyanocob(III)alamin + 2 apo-[cyanocobalamin reductase] + NADPH + H(+)</text>
        <dbReference type="Rhea" id="RHEA:16113"/>
        <dbReference type="Rhea" id="RHEA-COMP:14717"/>
        <dbReference type="Rhea" id="RHEA-COMP:14718"/>
        <dbReference type="ChEBI" id="CHEBI:15378"/>
        <dbReference type="ChEBI" id="CHEBI:16304"/>
        <dbReference type="ChEBI" id="CHEBI:17439"/>
        <dbReference type="ChEBI" id="CHEBI:18407"/>
        <dbReference type="ChEBI" id="CHEBI:57783"/>
        <dbReference type="ChEBI" id="CHEBI:58349"/>
        <dbReference type="ChEBI" id="CHEBI:83228"/>
        <dbReference type="EC" id="1.16.1.6"/>
    </reaction>
    <physiologicalReaction direction="right-to-left" evidence="21">
        <dbReference type="Rhea" id="RHEA:16115"/>
    </physiologicalReaction>
</comment>
<keyword evidence="11" id="KW-0288">FMN</keyword>